<dbReference type="Pfam" id="PF19116">
    <property type="entry name" value="DUF5801"/>
    <property type="match status" value="6"/>
</dbReference>
<evidence type="ECO:0000256" key="1">
    <source>
        <dbReference type="SAM" id="MobiDB-lite"/>
    </source>
</evidence>
<dbReference type="Pfam" id="PF00353">
    <property type="entry name" value="HemolysinCabind"/>
    <property type="match status" value="1"/>
</dbReference>
<dbReference type="Proteomes" id="UP000521227">
    <property type="component" value="Unassembled WGS sequence"/>
</dbReference>
<dbReference type="NCBIfam" id="TIGR03661">
    <property type="entry name" value="T1SS_VCA0849"/>
    <property type="match status" value="1"/>
</dbReference>
<dbReference type="GO" id="GO:0005509">
    <property type="term" value="F:calcium ion binding"/>
    <property type="evidence" value="ECO:0007669"/>
    <property type="project" value="InterPro"/>
</dbReference>
<dbReference type="NCBIfam" id="TIGR01965">
    <property type="entry name" value="VCBS_repeat"/>
    <property type="match status" value="4"/>
</dbReference>
<feature type="domain" description="RapA2 cadherin-like" evidence="2">
    <location>
        <begin position="2436"/>
        <end position="2527"/>
    </location>
</feature>
<organism evidence="4 5">
    <name type="scientific">Afipia massiliensis</name>
    <dbReference type="NCBI Taxonomy" id="211460"/>
    <lineage>
        <taxon>Bacteria</taxon>
        <taxon>Pseudomonadati</taxon>
        <taxon>Pseudomonadota</taxon>
        <taxon>Alphaproteobacteria</taxon>
        <taxon>Hyphomicrobiales</taxon>
        <taxon>Nitrobacteraceae</taxon>
        <taxon>Afipia</taxon>
    </lineage>
</organism>
<feature type="domain" description="DUF5801" evidence="3">
    <location>
        <begin position="967"/>
        <end position="1146"/>
    </location>
</feature>
<protein>
    <submittedName>
        <fullName evidence="4">T1SS-143 domain-containing protein</fullName>
    </submittedName>
</protein>
<dbReference type="RefSeq" id="WP_184090558.1">
    <property type="nucleotide sequence ID" value="NZ_JACHIJ010000012.1"/>
</dbReference>
<dbReference type="InterPro" id="IPR043824">
    <property type="entry name" value="DUF5801"/>
</dbReference>
<feature type="domain" description="DUF5801" evidence="3">
    <location>
        <begin position="1190"/>
        <end position="1323"/>
    </location>
</feature>
<feature type="domain" description="RapA2 cadherin-like" evidence="2">
    <location>
        <begin position="3094"/>
        <end position="3182"/>
    </location>
</feature>
<reference evidence="4 5" key="1">
    <citation type="submission" date="2020-08" db="EMBL/GenBank/DDBJ databases">
        <title>Genomic Encyclopedia of Type Strains, Phase IV (KMG-IV): sequencing the most valuable type-strain genomes for metagenomic binning, comparative biology and taxonomic classification.</title>
        <authorList>
            <person name="Goeker M."/>
        </authorList>
    </citation>
    <scope>NUCLEOTIDE SEQUENCE [LARGE SCALE GENOMIC DNA]</scope>
    <source>
        <strain evidence="4 5">DSM 17498</strain>
    </source>
</reference>
<dbReference type="Pfam" id="PF17803">
    <property type="entry name" value="Cadherin_4"/>
    <property type="match status" value="3"/>
</dbReference>
<feature type="domain" description="DUF5801" evidence="3">
    <location>
        <begin position="1631"/>
        <end position="1763"/>
    </location>
</feature>
<evidence type="ECO:0000313" key="4">
    <source>
        <dbReference type="EMBL" id="MBB5055174.1"/>
    </source>
</evidence>
<evidence type="ECO:0000259" key="3">
    <source>
        <dbReference type="Pfam" id="PF19116"/>
    </source>
</evidence>
<comment type="caution">
    <text evidence="4">The sequence shown here is derived from an EMBL/GenBank/DDBJ whole genome shotgun (WGS) entry which is preliminary data.</text>
</comment>
<evidence type="ECO:0000259" key="2">
    <source>
        <dbReference type="Pfam" id="PF17803"/>
    </source>
</evidence>
<dbReference type="InterPro" id="IPR010221">
    <property type="entry name" value="VCBS_dom"/>
</dbReference>
<dbReference type="Pfam" id="PF17963">
    <property type="entry name" value="Big_9"/>
    <property type="match status" value="2"/>
</dbReference>
<dbReference type="InterPro" id="IPR018511">
    <property type="entry name" value="Hemolysin-typ_Ca-bd_CS"/>
</dbReference>
<feature type="domain" description="DUF5801" evidence="3">
    <location>
        <begin position="749"/>
        <end position="945"/>
    </location>
</feature>
<accession>A0A840N9E9</accession>
<sequence length="4202" mass="426411">MNGPFQVAQANIAGQSTGKLPARVVKISKPFGEQSVVVPLSYDGSVKADLSAIASEKITLVHIGEKLIILFDNKSTVTLEPFFDSTGKPLDSITLEVSPGRDLTGAEFATLFPVTEDQSVLPAAGEAGNAQASGANFSSVGVDPLALPGPLPLLGQEELPNFVITNLLTPLLIDDTPTAGADALALDEDEISGAGGNPGGVNDIVAPASFTGVLTHNFGADGPGDISFAAMDGKSQVINGITVTFSWDQATHTLLANDGTNDVFKIVVTNPTTGEYETTLLHALHHHTDALADNNETSDTFELTFTVVDGNGTPTDGKLLLEINDDTPEAFDTKPGSFDGPEFFAQVIDDEDQSDGIQAGPGDNGSGKTASGILDIHPGADGLKAVAFTGLDGLPHLVVTADDGSTPVLQAIYVDGSGTGSPENVSLMWTPDGSGGGTLTGTSSHFDGANGHDPVFTLTVDASGNYVYTAFTPLAHPLHTDGADGSTATAWEDNLNLAFTYTVTDGDGDRTSALLTINVDDDVPTVVPTANIPPASIILDESVDANPLDPNTAPQLDDTGVGSPIGSAVIDAGSIAGLFVDHAGADGESAHSFDLALKDGSGNVVSVGATPIATNLSVTDAFNLYPDDSIYLQKVSDAQINGVIAGADGILGNSDDHLAMRFTIDPDTGAVTVEQYLAIRHDVAGSTPADHDDPVSLLVGQAGGIFVSHSLTDGDGDVATTTSQSALSISIEDDGPSVTASANGSFGVTHDETLLLQSPPFGDDNDILFTSVFNGVSNPGHDLDVPFGLPIGYARSSGSALVVGGVDYGTDGPSASHANVFSLTLTDPGDQSVTGPIDSGIQTTSGNSIFLFVENGLIVGRYDGGDAGSDVTNTGSDPAAFAISINPTTGVVSVVQYVSLFHPSPDVGADSDEYVSLADALGNIKATVTVTDGDGDTASASADISDDIRFEDDGPLVTAAVKFGFGVTVDETPGNQNNDVTGSLPVFTNVVNVGHDPDNGGQPLAFATNNTPALAVLSYFGVDGPAPADATVYSLTLNGADADGVPSGLKITDGTTISLFVENVDGNDLIIGRVDGNGTYGGQAAFAIAIDPATGKVSVVEYLSLQHNMDGLNPNDQVALAANTVLATVTIKDGDGDTASASADVSGKIRFNDDGPQLAPGKTVQDFVDEDGLHGAVSDSNPDHSPLLPSETAGTNSATATGSLGVLVNFGADGPGANGFSLKTQAPTDSGLNSQGQDVLIVSSGGTLHGYVEGGIAGSGFGAEDREVFTLIVDASGNYVFILKDQVDHPTLNGIAGDNSENLLSGNGIDLSSFIVATDGDNDPVALAAGTFTIQVYDDIPVVAAKPAETTLETTSYTLDGVPAGHDRFKVLDGVGDKDILLSARTGNVIDEVNTANDIGVGQGQNINGKDNNSAEEYLRIDFVHHGVATGNNTNTTYTATDHYSVNSLTFTVPQVSQGPASLFLQLSSVPVGEDNDSTTANLDNNAFVAISGVTVDGNPAALTSVYAADGTTLIGYLLEGVQADDVIEVTGASSFGRLIIANYDGVTINTGGVNTEVVDGAKSFSVLIAESESLVLKPFEVRHDETISPVLVNDTPDPNDADDTALTLPSLLSTRISGLALTEIGHAVGPASLASLFTFSVGADVPPAVAYQLSTATANGTFSGVDSGLKTTIGNLPILLYSDPTNPQILWGVTGADFASGTKVFAAYADPTGQLWLVQFQAIAHDVDGNTAAAYDDIAFVATNLIHVTANLTDADGDTVAAVSETPIKLSFQDDGPLAVNDIDSANGAALTATGNVITSVDIAVSPDSNVTDGVADKIGTDGAKITQVQGFAGTDTTTDVNHNFVINGQYGMLTLSENGGYTYTRFNGSPVVANDVFTYRLTDGDGDYSTATLTISISDHGVTISGIGATGGDKTVDEDDLSSTRGMGEADGTSPNAAALTQGGTFSFAALDGVDDVSIGGTLVVHDGVVQNLNTPITTTYGVLTITAVDLVGGTVSYSYQLVDNTLAHGPGANGENSVFDSIPVQVTDVDGDPANSSLIVKVVDDVPHAVLDTGSVSEGSLLSVAATGVLFNDTAGADDASINGVRAVGLVPDTTTPVAGGVGTDITGQHGTLHLNADGSYTYQSTANNIASNAVDTFVYTIKDGDGDLSTTTLTINVADVTVTASDTDAVVNEAGLPVIGSAAATDSEIFEGSITPAGGTGPYTYTLTSSANGAYGNLVLNADGTYTYTLDTPYDGTTANNGVTTEQDKDSFSYTVTDAHGNSTTGTILVDITDDVPSITAAADAVSVDEGNLASDRHPVPEPGFVGIPQSNTGFLHITWGADSGADRHLEFAKDSGSNPIGPALTADGIPLEYVIRFPGDSPGNEQIVAYKQGGDPDTDPVFRITLYEGGQGFYTYVQYQNIDHGGDGADPTMFNFTIKAFDGDGDSVSQTLTINVTDDVPSAVADTNSVTEGGIVGGNVLTDGTDDLFGADGATLTVPAGGVVGVRAAGMDLTTPVLTGTGTQIAGAYGKLTLNADGSYSYDGNPNVVPLAGATDVFVYTIKDGDGDTSTTTLTINLTDSGIAAPNDSDVTVYEAALDTSITAPDIAAGTITGSLGTSSPLETDATNQLNATSSAAIVSYELVSGGNAVTVGLYGSIQVAADGSYVYTLTKPFDTNPADDNSTNTEVAESFQYRATDANGNTAIGTITVNIVDDVPSITAAADAVSVDEGNLASDRHPVPEPGLIGTAQSDFGFLHITWGADGGADRHLEFAKDSGSNPIGPALTADGIPLEYVIRFPGDSPGNEQIVAYKQGGDPDTDPVFSITLYEGGQGQYVYVQYQNIDHGGVGADPTTFNFSIKAFDGDGDSVPQTLTVNVTDDVPIAVADADSVVEGADAAGNVLTGVGTTAGIASADTAGADGFGVNAIVGVAAGSNTSLPVSGGVGVAIETALGFLTLNADGGYTYAAKPDATGSNAVDTFVYTIKDGDGDTSTTTLTINVDNVTVVASDTDALVNEAGLPVIGSAAATDSEIFDGSITPSGNGSGPYTYTLTSSATGSYGNLVLHADGTYTYTLTTPYDGATADNGVTTEQDKDSFSYTVTDAHGNSTTGTILVDITDDVPHAVLDTGSVTEGSLLSVAATGVLFNDTAGADGATIDGVRAAGLVPDTTTPVAGGVGADIAGQHGTLHLNADGSYTYQSTANNIASDTTDVFVYTLKDGDGDLSTTTLTINLADVTVTASDTDALVNEAGLPVIGSAAATDSEIFEGSITPAGGTGPYSYTLTSSANGAYGNLVLNPDGTYTYTLTTPYDGTTADNGVTTEQDKDSFSYTVTDAHGNSATGTILVDITDDVPHIDIVNTPNSVNETQTIDGTWTLAAGADGVTSIDVTVGAVTKTLSLAAGSNTVTFGAGDGLTAGTLTVDADLQWHFVANSVASNENVTFSLKATDGDGDISTDSQAITVVNVNQPLAITGSIVGLVEEEHGVPGGIDDISSASLAPNNDQDTAGNLNVTINVFTGTFSPPLSFTGNEGTLSYSLNSVIEGSPVTKAGGGALTSDGAAVLFHVNGGTLTGYVEVSGAGFSGADRTVFTLELNQPAVGQYRFTLLDNLDHHTVAAADNVENIIGINFNNLVKVTDNGDLNDDEPIANFTINVIDDVPVAAIADYAVMSNGAGSPVTFGLDFDNTLANNYGADAAGTVRFPASLDSSSGLTSNGVPITYTVSGDGLTLTAMAGLASVFVVTLNPAAATYSVDMNAVVDSVSTVNFSDGTYQFDGGNTAWVALVPAGQKDSGTPVNDDSRDILITPVGTADTVNNNATSTGAGGGSGGQNIGAGEGLRLDFVIDLTGDTGGSGGYNDNSPPPFPNRDHVFDDHYNTNGATIKFGDGSTNTTLQITARDETVATDANNVVGDGVLDSVNKIIINYDGESEVITFAAIGTTATNFTVGNLGGLGDRTYNVQFVDVDPGAGVKYAAKIIGVLDTNVTIATYTADGYHSLELLNQDGDDFAITGFGAAVQTTAPVSLDVPILVVDGDGDAAASTLGITLVQPGSGIQNHSTDLVGASHTYTSTGANPHIIGSDFADTLNGDGAANVLIGGLGIDSLFGNGGNDILIGGPGADNLTGGLGADIFRLTDTAAADIINDFNNAEGDKVDLTALFSVAAGHSLSEYVAHTGTTLQVDVDGNLNGANFVTVATSLPNTPSAITIMYEDAAHAVQSATV</sequence>
<name>A0A840N9E9_9BRAD</name>
<proteinExistence type="predicted"/>
<dbReference type="InterPro" id="IPR019960">
    <property type="entry name" value="T1SS_VCA0849"/>
</dbReference>
<dbReference type="InterPro" id="IPR001343">
    <property type="entry name" value="Hemolysn_Ca-bd"/>
</dbReference>
<feature type="region of interest" description="Disordered" evidence="1">
    <location>
        <begin position="1172"/>
        <end position="1196"/>
    </location>
</feature>
<dbReference type="EMBL" id="JACHIJ010000012">
    <property type="protein sequence ID" value="MBB5055174.1"/>
    <property type="molecule type" value="Genomic_DNA"/>
</dbReference>
<feature type="domain" description="RapA2 cadherin-like" evidence="2">
    <location>
        <begin position="2040"/>
        <end position="2126"/>
    </location>
</feature>
<evidence type="ECO:0000313" key="5">
    <source>
        <dbReference type="Proteomes" id="UP000521227"/>
    </source>
</evidence>
<feature type="region of interest" description="Disordered" evidence="1">
    <location>
        <begin position="1915"/>
        <end position="1937"/>
    </location>
</feature>
<gene>
    <name evidence="4" type="ORF">HNQ36_005185</name>
</gene>
<dbReference type="InterPro" id="IPR040853">
    <property type="entry name" value="RapA2_cadherin-like"/>
</dbReference>
<feature type="domain" description="DUF5801" evidence="3">
    <location>
        <begin position="565"/>
        <end position="722"/>
    </location>
</feature>
<dbReference type="PROSITE" id="PS00330">
    <property type="entry name" value="HEMOLYSIN_CALCIUM"/>
    <property type="match status" value="2"/>
</dbReference>
<feature type="domain" description="DUF5801" evidence="3">
    <location>
        <begin position="437"/>
        <end position="517"/>
    </location>
</feature>